<dbReference type="InterPro" id="IPR019410">
    <property type="entry name" value="Methyltransf_16"/>
</dbReference>
<dbReference type="AlphaFoldDB" id="A0A1Q9DL69"/>
<name>A0A1Q9DL69_SYMMI</name>
<organism evidence="2 3">
    <name type="scientific">Symbiodinium microadriaticum</name>
    <name type="common">Dinoflagellate</name>
    <name type="synonym">Zooxanthella microadriatica</name>
    <dbReference type="NCBI Taxonomy" id="2951"/>
    <lineage>
        <taxon>Eukaryota</taxon>
        <taxon>Sar</taxon>
        <taxon>Alveolata</taxon>
        <taxon>Dinophyceae</taxon>
        <taxon>Suessiales</taxon>
        <taxon>Symbiodiniaceae</taxon>
        <taxon>Symbiodinium</taxon>
    </lineage>
</organism>
<evidence type="ECO:0000313" key="3">
    <source>
        <dbReference type="Proteomes" id="UP000186817"/>
    </source>
</evidence>
<evidence type="ECO:0000256" key="1">
    <source>
        <dbReference type="SAM" id="MobiDB-lite"/>
    </source>
</evidence>
<feature type="region of interest" description="Disordered" evidence="1">
    <location>
        <begin position="287"/>
        <end position="312"/>
    </location>
</feature>
<gene>
    <name evidence="2" type="ORF">AK812_SmicGene21932</name>
</gene>
<keyword evidence="3" id="KW-1185">Reference proteome</keyword>
<reference evidence="2 3" key="1">
    <citation type="submission" date="2016-02" db="EMBL/GenBank/DDBJ databases">
        <title>Genome analysis of coral dinoflagellate symbionts highlights evolutionary adaptations to a symbiotic lifestyle.</title>
        <authorList>
            <person name="Aranda M."/>
            <person name="Li Y."/>
            <person name="Liew Y.J."/>
            <person name="Baumgarten S."/>
            <person name="Simakov O."/>
            <person name="Wilson M."/>
            <person name="Piel J."/>
            <person name="Ashoor H."/>
            <person name="Bougouffa S."/>
            <person name="Bajic V.B."/>
            <person name="Ryu T."/>
            <person name="Ravasi T."/>
            <person name="Bayer T."/>
            <person name="Micklem G."/>
            <person name="Kim H."/>
            <person name="Bhak J."/>
            <person name="Lajeunesse T.C."/>
            <person name="Voolstra C.R."/>
        </authorList>
    </citation>
    <scope>NUCLEOTIDE SEQUENCE [LARGE SCALE GENOMIC DNA]</scope>
    <source>
        <strain evidence="2 3">CCMP2467</strain>
    </source>
</reference>
<dbReference type="Gene3D" id="3.40.50.150">
    <property type="entry name" value="Vaccinia Virus protein VP39"/>
    <property type="match status" value="1"/>
</dbReference>
<dbReference type="PANTHER" id="PTHR14614">
    <property type="entry name" value="HEPATOCELLULAR CARCINOMA-ASSOCIATED ANTIGEN"/>
    <property type="match status" value="1"/>
</dbReference>
<dbReference type="CDD" id="cd02440">
    <property type="entry name" value="AdoMet_MTases"/>
    <property type="match status" value="1"/>
</dbReference>
<evidence type="ECO:0000313" key="2">
    <source>
        <dbReference type="EMBL" id="OLP95890.1"/>
    </source>
</evidence>
<dbReference type="EMBL" id="LSRX01000487">
    <property type="protein sequence ID" value="OLP95890.1"/>
    <property type="molecule type" value="Genomic_DNA"/>
</dbReference>
<accession>A0A1Q9DL69</accession>
<sequence length="440" mass="47295">MYHRASGAVELSALRFLSRDCGDGGMTWAMAVGLAKLLGHRPEYPRLRVLELGAGPGLVALLLAARGHEVVATDGADCVLANLRKNTAEQSRISVRRLRWHVDDDLRHSLGAFDLLVGADLVHDATQCDALRAVLRAVRGASEVLLMERDRLGQGRRCAELLRGDGLDLELEPASATSATSATGDVIVDGQRNPPHLMSEMASALLIRLALPDPREKGRMANFEDRETLEVLCARLRTASTPVQRAVLEALPHVAAPCSEPALGAVRAALKASLLDLRCTVLGHMSKERDTSVQETSEGTPADAGVPEVSSGACAVRQPESPTILRECMDAFAFWGASGKKECAARKECAGSDRAEWEDGATWAGDDLLRSLVAEVKAISATRVGKDVSGNNSCPFLPLSRLTAAWMDGRVERWKGAGVDVNGWVEADWRMGAWVDKRDG</sequence>
<proteinExistence type="predicted"/>
<protein>
    <submittedName>
        <fullName evidence="2">Uncharacterized protein C3A11.03</fullName>
    </submittedName>
</protein>
<comment type="caution">
    <text evidence="2">The sequence shown here is derived from an EMBL/GenBank/DDBJ whole genome shotgun (WGS) entry which is preliminary data.</text>
</comment>
<dbReference type="SUPFAM" id="SSF53335">
    <property type="entry name" value="S-adenosyl-L-methionine-dependent methyltransferases"/>
    <property type="match status" value="1"/>
</dbReference>
<dbReference type="InterPro" id="IPR029063">
    <property type="entry name" value="SAM-dependent_MTases_sf"/>
</dbReference>
<dbReference type="OrthoDB" id="424412at2759"/>
<dbReference type="Pfam" id="PF10294">
    <property type="entry name" value="Methyltransf_16"/>
    <property type="match status" value="1"/>
</dbReference>
<dbReference type="Proteomes" id="UP000186817">
    <property type="component" value="Unassembled WGS sequence"/>
</dbReference>